<accession>H3ACV8</accession>
<dbReference type="Gene3D" id="3.60.10.10">
    <property type="entry name" value="Endonuclease/exonuclease/phosphatase"/>
    <property type="match status" value="1"/>
</dbReference>
<dbReference type="STRING" id="7897.ENSLACP00000007479"/>
<dbReference type="eggNOG" id="KOG1075">
    <property type="taxonomic scope" value="Eukaryota"/>
</dbReference>
<name>H3ACV8_LATCH</name>
<dbReference type="InterPro" id="IPR036691">
    <property type="entry name" value="Endo/exonu/phosph_ase_sf"/>
</dbReference>
<dbReference type="PANTHER" id="PTHR23227:SF67">
    <property type="entry name" value="CRANIOFACIAL DEVELOPMENT PROTEIN 2-LIKE"/>
    <property type="match status" value="1"/>
</dbReference>
<proteinExistence type="predicted"/>
<dbReference type="Proteomes" id="UP000008672">
    <property type="component" value="Unassembled WGS sequence"/>
</dbReference>
<dbReference type="GeneTree" id="ENSGT00940000163895"/>
<dbReference type="OMA" id="ASHKRTW"/>
<dbReference type="PANTHER" id="PTHR23227">
    <property type="entry name" value="BUCENTAUR RELATED"/>
    <property type="match status" value="1"/>
</dbReference>
<dbReference type="InParanoid" id="H3ACV8"/>
<evidence type="ECO:0000313" key="1">
    <source>
        <dbReference type="Ensembl" id="ENSLACP00000007479.1"/>
    </source>
</evidence>
<dbReference type="AlphaFoldDB" id="H3ACV8"/>
<reference evidence="2" key="1">
    <citation type="submission" date="2011-08" db="EMBL/GenBank/DDBJ databases">
        <title>The draft genome of Latimeria chalumnae.</title>
        <authorList>
            <person name="Di Palma F."/>
            <person name="Alfoldi J."/>
            <person name="Johnson J."/>
            <person name="Berlin A."/>
            <person name="Gnerre S."/>
            <person name="Jaffe D."/>
            <person name="MacCallum I."/>
            <person name="Young S."/>
            <person name="Walker B.J."/>
            <person name="Lander E."/>
            <person name="Lindblad-Toh K."/>
        </authorList>
    </citation>
    <scope>NUCLEOTIDE SEQUENCE [LARGE SCALE GENOMIC DNA]</scope>
    <source>
        <strain evidence="2">Wild caught</strain>
    </source>
</reference>
<reference evidence="1" key="2">
    <citation type="submission" date="2025-08" db="UniProtKB">
        <authorList>
            <consortium name="Ensembl"/>
        </authorList>
    </citation>
    <scope>IDENTIFICATION</scope>
</reference>
<dbReference type="Ensembl" id="ENSLACT00000007541.1">
    <property type="protein sequence ID" value="ENSLACP00000007479.1"/>
    <property type="gene ID" value="ENSLACG00000006629.1"/>
</dbReference>
<dbReference type="SUPFAM" id="SSF56219">
    <property type="entry name" value="DNase I-like"/>
    <property type="match status" value="1"/>
</dbReference>
<keyword evidence="2" id="KW-1185">Reference proteome</keyword>
<sequence>QENEAEMFYEHLQSKTEKMPKSNMLIMMGDFTAKVGHDYQTWKPALGPHEYGDINERGERLLQFSMSNRFVIINSMFCHKASHKRTWLAPNNQMKTMIDFIIVNVCWRSLVLNTCTFQGPDIASDHSLVLSKIHSHFQASKRTVSKKKLDLEKLQDSTVRHAYQLELNNDLQ</sequence>
<evidence type="ECO:0000313" key="2">
    <source>
        <dbReference type="Proteomes" id="UP000008672"/>
    </source>
</evidence>
<dbReference type="InterPro" id="IPR027124">
    <property type="entry name" value="Swc5/CFDP1/2"/>
</dbReference>
<organism evidence="1 2">
    <name type="scientific">Latimeria chalumnae</name>
    <name type="common">Coelacanth</name>
    <dbReference type="NCBI Taxonomy" id="7897"/>
    <lineage>
        <taxon>Eukaryota</taxon>
        <taxon>Metazoa</taxon>
        <taxon>Chordata</taxon>
        <taxon>Craniata</taxon>
        <taxon>Vertebrata</taxon>
        <taxon>Euteleostomi</taxon>
        <taxon>Coelacanthiformes</taxon>
        <taxon>Coelacanthidae</taxon>
        <taxon>Latimeria</taxon>
    </lineage>
</organism>
<evidence type="ECO:0008006" key="3">
    <source>
        <dbReference type="Google" id="ProtNLM"/>
    </source>
</evidence>
<dbReference type="HOGENOM" id="CLU_000680_18_0_1"/>
<reference evidence="1" key="3">
    <citation type="submission" date="2025-09" db="UniProtKB">
        <authorList>
            <consortium name="Ensembl"/>
        </authorList>
    </citation>
    <scope>IDENTIFICATION</scope>
</reference>
<protein>
    <recommendedName>
        <fullName evidence="3">Endonuclease/exonuclease/phosphatase domain-containing protein</fullName>
    </recommendedName>
</protein>
<dbReference type="EMBL" id="AFYH01190723">
    <property type="status" value="NOT_ANNOTATED_CDS"/>
    <property type="molecule type" value="Genomic_DNA"/>
</dbReference>